<name>A0AAW5G6R9_9GAMM</name>
<keyword evidence="1" id="KW-0472">Membrane</keyword>
<dbReference type="EMBL" id="SGPY01000001">
    <property type="protein sequence ID" value="MCL6367281.1"/>
    <property type="molecule type" value="Genomic_DNA"/>
</dbReference>
<proteinExistence type="predicted"/>
<keyword evidence="1" id="KW-0812">Transmembrane</keyword>
<evidence type="ECO:0000313" key="5">
    <source>
        <dbReference type="Proteomes" id="UP001057360"/>
    </source>
</evidence>
<dbReference type="RefSeq" id="WP_249681046.1">
    <property type="nucleotide sequence ID" value="NZ_SGPX01000001.1"/>
</dbReference>
<sequence>MQTSELSIWIAICSSVGTLLSSLFVLFTLFELRTQRKQSYRPDLVIPEVCFFFNNNGDNYKEKWNGDDNEMVKLKVHNIGLGVAKDIKFTWNYDMESMINEYHRLIKSEEKNLFIDHEENRLFHYRNGELLNGSSLSVDDQNADFLLNHTSSKDIIELYLPNSYTCISTAIFHDAFINEIFNTSDFEDSLYPLKLTINYRDVGGNQLSKKYRIKVCFFMRNFNHSKNNISKITKMRGRIYVIEL</sequence>
<accession>A0AAW5G6R9</accession>
<evidence type="ECO:0000313" key="2">
    <source>
        <dbReference type="EMBL" id="MCL6349883.1"/>
    </source>
</evidence>
<dbReference type="AlphaFoldDB" id="A0AAW5G6R9"/>
<evidence type="ECO:0000313" key="3">
    <source>
        <dbReference type="EMBL" id="MCL6367281.1"/>
    </source>
</evidence>
<dbReference type="Proteomes" id="UP001055618">
    <property type="component" value="Unassembled WGS sequence"/>
</dbReference>
<organism evidence="3 5">
    <name type="scientific">Pectobacterium polaris</name>
    <dbReference type="NCBI Taxonomy" id="2042057"/>
    <lineage>
        <taxon>Bacteria</taxon>
        <taxon>Pseudomonadati</taxon>
        <taxon>Pseudomonadota</taxon>
        <taxon>Gammaproteobacteria</taxon>
        <taxon>Enterobacterales</taxon>
        <taxon>Pectobacteriaceae</taxon>
        <taxon>Pectobacterium</taxon>
    </lineage>
</organism>
<keyword evidence="4" id="KW-1185">Reference proteome</keyword>
<keyword evidence="1" id="KW-1133">Transmembrane helix</keyword>
<comment type="caution">
    <text evidence="3">The sequence shown here is derived from an EMBL/GenBank/DDBJ whole genome shotgun (WGS) entry which is preliminary data.</text>
</comment>
<gene>
    <name evidence="2" type="ORF">EXT50_01640</name>
    <name evidence="3" type="ORF">EXT53_01640</name>
</gene>
<reference evidence="3" key="1">
    <citation type="submission" date="2019-02" db="EMBL/GenBank/DDBJ databases">
        <title>New Zealand Erwinia strains with phe-tRNA free attachment sites.</title>
        <authorList>
            <person name="Nunes-Leite L."/>
            <person name="Pitman A.R."/>
        </authorList>
    </citation>
    <scope>NUCLEOTIDE SEQUENCE</scope>
    <source>
        <strain evidence="3">Ec-140</strain>
        <strain evidence="2">Ec-143</strain>
    </source>
</reference>
<dbReference type="EMBL" id="SGPX01000001">
    <property type="protein sequence ID" value="MCL6349883.1"/>
    <property type="molecule type" value="Genomic_DNA"/>
</dbReference>
<protein>
    <submittedName>
        <fullName evidence="3">Uncharacterized protein</fullName>
    </submittedName>
</protein>
<dbReference type="Proteomes" id="UP001057360">
    <property type="component" value="Unassembled WGS sequence"/>
</dbReference>
<evidence type="ECO:0000313" key="4">
    <source>
        <dbReference type="Proteomes" id="UP001055618"/>
    </source>
</evidence>
<feature type="transmembrane region" description="Helical" evidence="1">
    <location>
        <begin position="6"/>
        <end position="30"/>
    </location>
</feature>
<evidence type="ECO:0000256" key="1">
    <source>
        <dbReference type="SAM" id="Phobius"/>
    </source>
</evidence>